<dbReference type="SUPFAM" id="SSF54427">
    <property type="entry name" value="NTF2-like"/>
    <property type="match status" value="1"/>
</dbReference>
<comment type="caution">
    <text evidence="1">The sequence shown here is derived from an EMBL/GenBank/DDBJ whole genome shotgun (WGS) entry which is preliminary data.</text>
</comment>
<dbReference type="InterPro" id="IPR032710">
    <property type="entry name" value="NTF2-like_dom_sf"/>
</dbReference>
<name>A0ABS0H456_9ACTN</name>
<gene>
    <name evidence="1" type="ORF">I0C86_28780</name>
</gene>
<dbReference type="EMBL" id="JADPUN010000254">
    <property type="protein sequence ID" value="MBF9132924.1"/>
    <property type="molecule type" value="Genomic_DNA"/>
</dbReference>
<sequence>MTGTDPRALASRYVGVWNEPDAERRRAAVRGLWTEDAAHILQPPQEIREAVAGLGFPATALEARGHAALEVRVTRAYDDFVAPGTFTFRLRNNADRLHDVVKFNWEMVSADGEVAAVGLEILVLHPDGRIRTDYQFIES</sequence>
<dbReference type="RefSeq" id="WP_196204443.1">
    <property type="nucleotide sequence ID" value="NZ_JADPUN010000254.1"/>
</dbReference>
<protein>
    <recommendedName>
        <fullName evidence="3">SnoaL-like domain-containing protein</fullName>
    </recommendedName>
</protein>
<dbReference type="Proteomes" id="UP000638560">
    <property type="component" value="Unassembled WGS sequence"/>
</dbReference>
<dbReference type="Gene3D" id="3.10.450.50">
    <property type="match status" value="1"/>
</dbReference>
<reference evidence="1 2" key="1">
    <citation type="submission" date="2020-11" db="EMBL/GenBank/DDBJ databases">
        <title>A novel isolate from a Black sea contaminated sediment with potential to produce alkanes: Plantactinospora alkalitolerans sp. nov.</title>
        <authorList>
            <person name="Carro L."/>
            <person name="Veyisoglu A."/>
            <person name="Guven K."/>
            <person name="Schumann P."/>
            <person name="Klenk H.-P."/>
            <person name="Sahin N."/>
        </authorList>
    </citation>
    <scope>NUCLEOTIDE SEQUENCE [LARGE SCALE GENOMIC DNA]</scope>
    <source>
        <strain evidence="1 2">S1510</strain>
    </source>
</reference>
<accession>A0ABS0H456</accession>
<evidence type="ECO:0000313" key="2">
    <source>
        <dbReference type="Proteomes" id="UP000638560"/>
    </source>
</evidence>
<evidence type="ECO:0000313" key="1">
    <source>
        <dbReference type="EMBL" id="MBF9132924.1"/>
    </source>
</evidence>
<evidence type="ECO:0008006" key="3">
    <source>
        <dbReference type="Google" id="ProtNLM"/>
    </source>
</evidence>
<organism evidence="1 2">
    <name type="scientific">Plantactinospora alkalitolerans</name>
    <dbReference type="NCBI Taxonomy" id="2789879"/>
    <lineage>
        <taxon>Bacteria</taxon>
        <taxon>Bacillati</taxon>
        <taxon>Actinomycetota</taxon>
        <taxon>Actinomycetes</taxon>
        <taxon>Micromonosporales</taxon>
        <taxon>Micromonosporaceae</taxon>
        <taxon>Plantactinospora</taxon>
    </lineage>
</organism>
<proteinExistence type="predicted"/>
<keyword evidence="2" id="KW-1185">Reference proteome</keyword>